<dbReference type="PROSITE" id="PS51257">
    <property type="entry name" value="PROKAR_LIPOPROTEIN"/>
    <property type="match status" value="1"/>
</dbReference>
<feature type="transmembrane region" description="Helical" evidence="1">
    <location>
        <begin position="66"/>
        <end position="84"/>
    </location>
</feature>
<evidence type="ECO:0000313" key="3">
    <source>
        <dbReference type="Proteomes" id="UP001164392"/>
    </source>
</evidence>
<dbReference type="AlphaFoldDB" id="A0AA46Y9H7"/>
<gene>
    <name evidence="2" type="ORF">NG824_03285</name>
</gene>
<sequence>MRRPSTTGLAFCVLYLATMACCQWLASNPHFDGHVRSLVKILPFLPILLPLATIGLMPLLDRLPQAVVPLLLLLCMLWASYWLGRFLERWIGAKLASRKAESLRKHQDR</sequence>
<name>A0AA46Y9H7_9XANT</name>
<dbReference type="KEGG" id="xsa:SB85_09495"/>
<keyword evidence="1" id="KW-0812">Transmembrane</keyword>
<dbReference type="RefSeq" id="WP_043093260.1">
    <property type="nucleotide sequence ID" value="NZ_CP010409.1"/>
</dbReference>
<reference evidence="2" key="1">
    <citation type="submission" date="2022-06" db="EMBL/GenBank/DDBJ databases">
        <title>Dynamics of rice microbiomes reveals core vertical transmitted seed endophytes.</title>
        <authorList>
            <person name="Liao K."/>
            <person name="Zhang X."/>
        </authorList>
    </citation>
    <scope>NUCLEOTIDE SEQUENCE</scope>
    <source>
        <strain evidence="2">JR3-14</strain>
    </source>
</reference>
<keyword evidence="1" id="KW-0472">Membrane</keyword>
<evidence type="ECO:0000313" key="2">
    <source>
        <dbReference type="EMBL" id="UYK89486.1"/>
    </source>
</evidence>
<evidence type="ECO:0000256" key="1">
    <source>
        <dbReference type="SAM" id="Phobius"/>
    </source>
</evidence>
<keyword evidence="1" id="KW-1133">Transmembrane helix</keyword>
<feature type="transmembrane region" description="Helical" evidence="1">
    <location>
        <begin position="6"/>
        <end position="26"/>
    </location>
</feature>
<organism evidence="2 3">
    <name type="scientific">Xanthomonas sacchari</name>
    <dbReference type="NCBI Taxonomy" id="56458"/>
    <lineage>
        <taxon>Bacteria</taxon>
        <taxon>Pseudomonadati</taxon>
        <taxon>Pseudomonadota</taxon>
        <taxon>Gammaproteobacteria</taxon>
        <taxon>Lysobacterales</taxon>
        <taxon>Lysobacteraceae</taxon>
        <taxon>Xanthomonas</taxon>
    </lineage>
</organism>
<dbReference type="Proteomes" id="UP001164392">
    <property type="component" value="Chromosome"/>
</dbReference>
<protein>
    <submittedName>
        <fullName evidence="2">Uncharacterized protein</fullName>
    </submittedName>
</protein>
<feature type="transmembrane region" description="Helical" evidence="1">
    <location>
        <begin position="38"/>
        <end position="60"/>
    </location>
</feature>
<dbReference type="EMBL" id="CP099534">
    <property type="protein sequence ID" value="UYK89486.1"/>
    <property type="molecule type" value="Genomic_DNA"/>
</dbReference>
<accession>A0AA46Y9H7</accession>
<proteinExistence type="predicted"/>